<feature type="compositionally biased region" description="Polar residues" evidence="1">
    <location>
        <begin position="37"/>
        <end position="46"/>
    </location>
</feature>
<evidence type="ECO:0000256" key="1">
    <source>
        <dbReference type="SAM" id="MobiDB-lite"/>
    </source>
</evidence>
<feature type="compositionally biased region" description="Polar residues" evidence="1">
    <location>
        <begin position="1"/>
        <end position="11"/>
    </location>
</feature>
<protein>
    <submittedName>
        <fullName evidence="2">Uncharacterized protein</fullName>
    </submittedName>
</protein>
<evidence type="ECO:0000313" key="3">
    <source>
        <dbReference type="Proteomes" id="UP000724874"/>
    </source>
</evidence>
<reference evidence="2" key="1">
    <citation type="submission" date="2020-11" db="EMBL/GenBank/DDBJ databases">
        <authorList>
            <consortium name="DOE Joint Genome Institute"/>
            <person name="Ahrendt S."/>
            <person name="Riley R."/>
            <person name="Andreopoulos W."/>
            <person name="LaButti K."/>
            <person name="Pangilinan J."/>
            <person name="Ruiz-duenas F.J."/>
            <person name="Barrasa J.M."/>
            <person name="Sanchez-Garcia M."/>
            <person name="Camarero S."/>
            <person name="Miyauchi S."/>
            <person name="Serrano A."/>
            <person name="Linde D."/>
            <person name="Babiker R."/>
            <person name="Drula E."/>
            <person name="Ayuso-Fernandez I."/>
            <person name="Pacheco R."/>
            <person name="Padilla G."/>
            <person name="Ferreira P."/>
            <person name="Barriuso J."/>
            <person name="Kellner H."/>
            <person name="Castanera R."/>
            <person name="Alfaro M."/>
            <person name="Ramirez L."/>
            <person name="Pisabarro A.G."/>
            <person name="Kuo A."/>
            <person name="Tritt A."/>
            <person name="Lipzen A."/>
            <person name="He G."/>
            <person name="Yan M."/>
            <person name="Ng V."/>
            <person name="Cullen D."/>
            <person name="Martin F."/>
            <person name="Rosso M.-N."/>
            <person name="Henrissat B."/>
            <person name="Hibbett D."/>
            <person name="Martinez A.T."/>
            <person name="Grigoriev I.V."/>
        </authorList>
    </citation>
    <scope>NUCLEOTIDE SEQUENCE</scope>
    <source>
        <strain evidence="2">AH 44721</strain>
    </source>
</reference>
<accession>A0A9P5NX37</accession>
<comment type="caution">
    <text evidence="2">The sequence shown here is derived from an EMBL/GenBank/DDBJ whole genome shotgun (WGS) entry which is preliminary data.</text>
</comment>
<dbReference type="AlphaFoldDB" id="A0A9P5NX37"/>
<name>A0A9P5NX37_GYMJU</name>
<proteinExistence type="predicted"/>
<evidence type="ECO:0000313" key="2">
    <source>
        <dbReference type="EMBL" id="KAF8909694.1"/>
    </source>
</evidence>
<feature type="compositionally biased region" description="Basic and acidic residues" evidence="1">
    <location>
        <begin position="14"/>
        <end position="25"/>
    </location>
</feature>
<sequence length="204" mass="22245">MTSPEKQNTLGQFADKDTTGSKVRGESLSSRLPRKATQITDDSAVSSHDEIDTKPAGDFNVPGLTQLPIKVKEEEPVISANLSPPEATPTSFESPDTSISSSPKSASPDVEIRPPTERMKMPAIHVSSPFTPEELQEAKSLVLDLLGWRVSPEYFIDAGVSPEAIYRIFTDLDLRLPSNLEVTEDIKALAYIWVPPPTNDGQVD</sequence>
<organism evidence="2 3">
    <name type="scientific">Gymnopilus junonius</name>
    <name type="common">Spectacular rustgill mushroom</name>
    <name type="synonym">Gymnopilus spectabilis subsp. junonius</name>
    <dbReference type="NCBI Taxonomy" id="109634"/>
    <lineage>
        <taxon>Eukaryota</taxon>
        <taxon>Fungi</taxon>
        <taxon>Dikarya</taxon>
        <taxon>Basidiomycota</taxon>
        <taxon>Agaricomycotina</taxon>
        <taxon>Agaricomycetes</taxon>
        <taxon>Agaricomycetidae</taxon>
        <taxon>Agaricales</taxon>
        <taxon>Agaricineae</taxon>
        <taxon>Hymenogastraceae</taxon>
        <taxon>Gymnopilus</taxon>
    </lineage>
</organism>
<feature type="region of interest" description="Disordered" evidence="1">
    <location>
        <begin position="1"/>
        <end position="117"/>
    </location>
</feature>
<keyword evidence="3" id="KW-1185">Reference proteome</keyword>
<feature type="compositionally biased region" description="Low complexity" evidence="1">
    <location>
        <begin position="91"/>
        <end position="108"/>
    </location>
</feature>
<dbReference type="Proteomes" id="UP000724874">
    <property type="component" value="Unassembled WGS sequence"/>
</dbReference>
<dbReference type="OrthoDB" id="3270652at2759"/>
<gene>
    <name evidence="2" type="ORF">CPB84DRAFT_1765227</name>
</gene>
<dbReference type="EMBL" id="JADNYJ010000008">
    <property type="protein sequence ID" value="KAF8909694.1"/>
    <property type="molecule type" value="Genomic_DNA"/>
</dbReference>